<organism evidence="2 3">
    <name type="scientific">Aquirufa beregesia</name>
    <dbReference type="NCBI Taxonomy" id="2516556"/>
    <lineage>
        <taxon>Bacteria</taxon>
        <taxon>Pseudomonadati</taxon>
        <taxon>Bacteroidota</taxon>
        <taxon>Cytophagia</taxon>
        <taxon>Cytophagales</taxon>
        <taxon>Flectobacillaceae</taxon>
        <taxon>Aquirufa</taxon>
    </lineage>
</organism>
<evidence type="ECO:0000259" key="1">
    <source>
        <dbReference type="PROSITE" id="PS50206"/>
    </source>
</evidence>
<dbReference type="Gene3D" id="3.40.250.10">
    <property type="entry name" value="Rhodanese-like domain"/>
    <property type="match status" value="1"/>
</dbReference>
<dbReference type="RefSeq" id="WP_166229199.1">
    <property type="nucleotide sequence ID" value="NZ_CBCSIJ010000005.1"/>
</dbReference>
<dbReference type="CDD" id="cd00158">
    <property type="entry name" value="RHOD"/>
    <property type="match status" value="1"/>
</dbReference>
<evidence type="ECO:0000313" key="3">
    <source>
        <dbReference type="Proteomes" id="UP001318301"/>
    </source>
</evidence>
<evidence type="ECO:0000313" key="2">
    <source>
        <dbReference type="EMBL" id="NGZ43670.1"/>
    </source>
</evidence>
<protein>
    <submittedName>
        <fullName evidence="2">Rhodanese-like domain-containing protein</fullName>
    </submittedName>
</protein>
<gene>
    <name evidence="2" type="ORF">EWU23_04195</name>
</gene>
<sequence>MVPFISIDSLIESLHNQEALLLVDIRTKEEFEARHIPNSIHIPGEDLPMGLPENGNQVPLVTICGKGGGRSEQAAQKLISLGFQAKFLEGGTNEWFEKNHVV</sequence>
<dbReference type="SUPFAM" id="SSF52821">
    <property type="entry name" value="Rhodanese/Cell cycle control phosphatase"/>
    <property type="match status" value="1"/>
</dbReference>
<comment type="caution">
    <text evidence="2">The sequence shown here is derived from an EMBL/GenBank/DDBJ whole genome shotgun (WGS) entry which is preliminary data.</text>
</comment>
<dbReference type="Proteomes" id="UP001318301">
    <property type="component" value="Unassembled WGS sequence"/>
</dbReference>
<feature type="domain" description="Rhodanese" evidence="1">
    <location>
        <begin position="16"/>
        <end position="97"/>
    </location>
</feature>
<dbReference type="EMBL" id="SEWW01000002">
    <property type="protein sequence ID" value="NGZ43670.1"/>
    <property type="molecule type" value="Genomic_DNA"/>
</dbReference>
<dbReference type="PROSITE" id="PS50206">
    <property type="entry name" value="RHODANESE_3"/>
    <property type="match status" value="1"/>
</dbReference>
<keyword evidence="3" id="KW-1185">Reference proteome</keyword>
<dbReference type="InterPro" id="IPR036873">
    <property type="entry name" value="Rhodanese-like_dom_sf"/>
</dbReference>
<dbReference type="InterPro" id="IPR001763">
    <property type="entry name" value="Rhodanese-like_dom"/>
</dbReference>
<dbReference type="PANTHER" id="PTHR44086">
    <property type="entry name" value="THIOSULFATE SULFURTRANSFERASE RDL2, MITOCHONDRIAL-RELATED"/>
    <property type="match status" value="1"/>
</dbReference>
<dbReference type="SMART" id="SM00450">
    <property type="entry name" value="RHOD"/>
    <property type="match status" value="1"/>
</dbReference>
<reference evidence="2 3" key="1">
    <citation type="submission" date="2019-02" db="EMBL/GenBank/DDBJ databases">
        <title>Genome of a new Bacteroidetes strain.</title>
        <authorList>
            <person name="Pitt A."/>
        </authorList>
    </citation>
    <scope>NUCLEOTIDE SEQUENCE [LARGE SCALE GENOMIC DNA]</scope>
    <source>
        <strain evidence="2 3">50C-KIRBA</strain>
    </source>
</reference>
<dbReference type="PANTHER" id="PTHR44086:SF10">
    <property type="entry name" value="THIOSULFATE SULFURTRANSFERASE_RHODANESE-LIKE DOMAIN-CONTAINING PROTEIN 3"/>
    <property type="match status" value="1"/>
</dbReference>
<dbReference type="Pfam" id="PF00581">
    <property type="entry name" value="Rhodanese"/>
    <property type="match status" value="1"/>
</dbReference>
<proteinExistence type="predicted"/>
<accession>A0ABX0EV39</accession>
<name>A0ABX0EV39_9BACT</name>